<evidence type="ECO:0000256" key="2">
    <source>
        <dbReference type="ARBA" id="ARBA00022581"/>
    </source>
</evidence>
<evidence type="ECO:0000256" key="6">
    <source>
        <dbReference type="ARBA" id="ARBA00033188"/>
    </source>
</evidence>
<accession>A0A345BS65</accession>
<dbReference type="InterPro" id="IPR030392">
    <property type="entry name" value="S74_ICA"/>
</dbReference>
<dbReference type="Pfam" id="PF21446">
    <property type="entry name" value="Gp34_trimer"/>
    <property type="match status" value="1"/>
</dbReference>
<comment type="subunit">
    <text evidence="9">Homotrimer. Interacts with the receptor-recognizing protein Gp38.</text>
</comment>
<evidence type="ECO:0000256" key="3">
    <source>
        <dbReference type="ARBA" id="ARBA00022672"/>
    </source>
</evidence>
<evidence type="ECO:0000256" key="4">
    <source>
        <dbReference type="ARBA" id="ARBA00022732"/>
    </source>
</evidence>
<keyword evidence="3" id="KW-0946">Virion</keyword>
<dbReference type="GeneID" id="65114935"/>
<evidence type="ECO:0000256" key="7">
    <source>
        <dbReference type="ARBA" id="ARBA00035610"/>
    </source>
</evidence>
<organism evidence="13 14">
    <name type="scientific">Escherichia virus KFS-EC</name>
    <dbReference type="NCBI Taxonomy" id="2250214"/>
    <lineage>
        <taxon>Viruses</taxon>
        <taxon>Duplodnaviria</taxon>
        <taxon>Heunggongvirae</taxon>
        <taxon>Uroviricota</taxon>
        <taxon>Caudoviricetes</taxon>
        <taxon>Pantevenvirales</taxon>
        <taxon>Straboviridae</taxon>
        <taxon>Krischvirus</taxon>
        <taxon>Krischvirus kfsec</taxon>
    </lineage>
</organism>
<dbReference type="PROSITE" id="PS51688">
    <property type="entry name" value="ICA"/>
    <property type="match status" value="1"/>
</dbReference>
<protein>
    <recommendedName>
        <fullName evidence="10">Long tail fiber protein Gp37</fullName>
    </recommendedName>
    <alternativeName>
        <fullName evidence="6">Receptor-recognizing protein</fullName>
    </alternativeName>
</protein>
<keyword evidence="5" id="KW-1160">Virus entry into host cell</keyword>
<dbReference type="KEGG" id="vg:65114935"/>
<dbReference type="Pfam" id="PF13884">
    <property type="entry name" value="Peptidase_S74"/>
    <property type="match status" value="1"/>
</dbReference>
<keyword evidence="5" id="KW-1161">Viral attachment to host cell</keyword>
<comment type="subcellular location">
    <subcellularLocation>
        <location evidence="1">Virion</location>
    </subcellularLocation>
</comment>
<dbReference type="GO" id="GO:0019062">
    <property type="term" value="P:virion attachment to host cell"/>
    <property type="evidence" value="ECO:0007669"/>
    <property type="project" value="UniProtKB-KW"/>
</dbReference>
<dbReference type="EMBL" id="MH560358">
    <property type="protein sequence ID" value="AXF53286.1"/>
    <property type="molecule type" value="Genomic_DNA"/>
</dbReference>
<evidence type="ECO:0000259" key="12">
    <source>
        <dbReference type="PROSITE" id="PS51688"/>
    </source>
</evidence>
<dbReference type="GO" id="GO:0098024">
    <property type="term" value="C:virus tail, fiber"/>
    <property type="evidence" value="ECO:0007669"/>
    <property type="project" value="UniProtKB-KW"/>
</dbReference>
<evidence type="ECO:0000256" key="11">
    <source>
        <dbReference type="SAM" id="Coils"/>
    </source>
</evidence>
<comment type="function">
    <text evidence="7">The C-terminal chaperone protein mediates homotrimerization and proper folding of the catalytic trimer.</text>
</comment>
<dbReference type="InterPro" id="IPR048390">
    <property type="entry name" value="Gp34_trimer"/>
</dbReference>
<evidence type="ECO:0000256" key="9">
    <source>
        <dbReference type="ARBA" id="ARBA00035669"/>
    </source>
</evidence>
<evidence type="ECO:0000256" key="10">
    <source>
        <dbReference type="ARBA" id="ARBA00035705"/>
    </source>
</evidence>
<comment type="similarity">
    <text evidence="8">Belongs to the S16-like long tail fiber protein Gp37 family.</text>
</comment>
<keyword evidence="14" id="KW-1185">Reference proteome</keyword>
<keyword evidence="4" id="KW-1227">Viral tail protein</keyword>
<dbReference type="Gene3D" id="6.20.80.10">
    <property type="match status" value="1"/>
</dbReference>
<keyword evidence="3" id="KW-1230">Viral tail fiber protein</keyword>
<evidence type="ECO:0000313" key="13">
    <source>
        <dbReference type="EMBL" id="AXF53286.1"/>
    </source>
</evidence>
<evidence type="ECO:0000256" key="5">
    <source>
        <dbReference type="ARBA" id="ARBA00022804"/>
    </source>
</evidence>
<dbReference type="RefSeq" id="YP_010097272.1">
    <property type="nucleotide sequence ID" value="NC_055757.1"/>
</dbReference>
<evidence type="ECO:0000256" key="8">
    <source>
        <dbReference type="ARBA" id="ARBA00035637"/>
    </source>
</evidence>
<evidence type="ECO:0000313" key="14">
    <source>
        <dbReference type="Proteomes" id="UP000259557"/>
    </source>
</evidence>
<dbReference type="Proteomes" id="UP000259557">
    <property type="component" value="Segment"/>
</dbReference>
<reference evidence="13 14" key="1">
    <citation type="submission" date="2018-07" db="EMBL/GenBank/DDBJ databases">
        <title>Characterization of a Novel Bacteriophage Infecting Escherichia coli O157:H7 for a Biocontrol Agent.</title>
        <authorList>
            <person name="Lee C."/>
            <person name="Choi I.Y."/>
            <person name="Park D.H."/>
            <person name="Park M.-K."/>
        </authorList>
    </citation>
    <scope>NUCLEOTIDE SEQUENCE [LARGE SCALE GENOMIC DNA]</scope>
</reference>
<evidence type="ECO:0000256" key="1">
    <source>
        <dbReference type="ARBA" id="ARBA00004328"/>
    </source>
</evidence>
<feature type="coiled-coil region" evidence="11">
    <location>
        <begin position="891"/>
        <end position="918"/>
    </location>
</feature>
<keyword evidence="11" id="KW-0175">Coiled coil</keyword>
<feature type="domain" description="Peptidase S74" evidence="12">
    <location>
        <begin position="810"/>
        <end position="912"/>
    </location>
</feature>
<proteinExistence type="inferred from homology"/>
<keyword evidence="2" id="KW-0945">Host-virus interaction</keyword>
<sequence>MADLNRIQFKRTSAAGRKPDAGTMNPGELAINLADQYLLTKNDGGQIVNLSCPPVYDKSVNVKGRVVADDLMWSNTANYFDDPTARNLDKFGAFRTNDMDGHLALALHIPHPSGINHARGFDFTYGSNVVPTVKTYGYNADGVLAYSYRMYHEGDKPSPSELNVYSKQEVDRMFQKTINFGVETGWFKIATAFIPQNDGRSLKIRLIGGSGWNVGQTGQCNIIELVIRTSNGSPKGINFVAYHHVSGYENQFCAINTGDDTYDIYAYYFEFTNMVMAEYQASSGVNLTVLDRPEYVGEKPVADHIYDAYTIYSFNSFSNRGTLNFAGNPQGQYDIEHLNVQQTNSKKMLRRFRSSGPATIWHETVDDNQYRLATGYEDTNQELLLTATSGLHVKKLTLDGGVTGNSGIDIRRGPNESSHFNFMDYRTGQDVRNGWFGFGDGTTKDFIWWNDNGQNSINLIEDGELHITGGRGQKIVMNSEVALSENARLAVKGGNYGLIFRNDGVGFHILTTDLGDSFGPWNTRRPFSYDFADGGLYLGGTATARCLHLGIDGSTRLEDNLFFKAGSRQSMDYMELVHWGASNTGRNNVLSLRDSKGFFAEFERLGDDTIKNTFFGKLKVNRGSDAIVMNAETGDSSIYLLGTCADNNNWYIGKGGADNGLAFYSYATNAAINITNAGDIALSPKGVEMTHVNNVRFYVHGERWTASQSGGWGDQWGLEAPIFVDHGYVGPDSYYPIIKGRSLITNQGYTTAVDFGLRRVPQNWGQAIIRVGSADASPAAGHPQAVFEFHHDGTFYSPGNGNFNDVYIRSDGRLKINVEDYEENAVDKVNKLKVKTYDKVKSLNDREVIGHEIGIIAQDLQEVLPEAVKTAKIGGLDNPEEILTISNSAVNALLIKAVQEMSEENKLLRERLAAIEAKLG</sequence>
<name>A0A345BS65_9CAUD</name>